<keyword evidence="1" id="KW-0175">Coiled coil</keyword>
<sequence length="533" mass="62282">MYVVPDSNVTVQPLSRPVERAISHSDYTLLQQLLQKEKQDKEEQLREQLKQQYAVQEQKQLELALYRLAYWEALARQRREEQIQRAIQAYRQQQLIRAVEEQVYRRKIAEALEQRQNEMLKSRYLQDVRAQLAQRQSQSPRLVAYPKLERSFDDYKAKHMCNVLRHCFASADLEQEPVEDDGNPDWVDEDDEDDEQAFQQSLWNRLTMAEEPEEMEDELASGGAFTMRDLAQNVPQVPATRSHFQEDKQPEQEPTAPEGLPTYKQSRSDPIYNFESIPTEQSDAPEELEEEEVEEESNQEQTLQEFLRQLMQRRKGDNDERSFAYNQAEPEQQQQREKQQQQQEKQEEQREKQRQQQQEQQEQQKQEQQQQPPTILEPTAKTTHLGGYIPEDIITEAEPTPANELEEDDIMAQGSSDMVPPPGDDEVDEKAKQAQIDKLAAIERKLDEIKHTHASEPIGPLTFDTTTKRKTLPATTKPNKEFLRREEELVQLLLQLDAVDSMGQSDIRNRRKHAVATAEKLLEALDDYKSTST</sequence>
<feature type="compositionally biased region" description="Acidic residues" evidence="2">
    <location>
        <begin position="174"/>
        <end position="196"/>
    </location>
</feature>
<keyword evidence="5" id="KW-1185">Reference proteome</keyword>
<dbReference type="EMBL" id="JAEPRA010000001">
    <property type="protein sequence ID" value="KAG2189226.1"/>
    <property type="molecule type" value="Genomic_DNA"/>
</dbReference>
<feature type="compositionally biased region" description="Acidic residues" evidence="2">
    <location>
        <begin position="283"/>
        <end position="298"/>
    </location>
</feature>
<feature type="region of interest" description="Disordered" evidence="2">
    <location>
        <begin position="174"/>
        <end position="197"/>
    </location>
</feature>
<feature type="compositionally biased region" description="Basic and acidic residues" evidence="2">
    <location>
        <begin position="334"/>
        <end position="354"/>
    </location>
</feature>
<evidence type="ECO:0000313" key="4">
    <source>
        <dbReference type="EMBL" id="KAG2189226.1"/>
    </source>
</evidence>
<organism evidence="4 5">
    <name type="scientific">Umbelopsis vinacea</name>
    <dbReference type="NCBI Taxonomy" id="44442"/>
    <lineage>
        <taxon>Eukaryota</taxon>
        <taxon>Fungi</taxon>
        <taxon>Fungi incertae sedis</taxon>
        <taxon>Mucoromycota</taxon>
        <taxon>Mucoromycotina</taxon>
        <taxon>Umbelopsidomycetes</taxon>
        <taxon>Umbelopsidales</taxon>
        <taxon>Umbelopsidaceae</taxon>
        <taxon>Umbelopsis</taxon>
    </lineage>
</organism>
<dbReference type="SMART" id="SM00264">
    <property type="entry name" value="BAG"/>
    <property type="match status" value="1"/>
</dbReference>
<dbReference type="SUPFAM" id="SSF63491">
    <property type="entry name" value="BAG domain"/>
    <property type="match status" value="1"/>
</dbReference>
<proteinExistence type="predicted"/>
<dbReference type="AlphaFoldDB" id="A0A8H7QD40"/>
<dbReference type="Pfam" id="PF02179">
    <property type="entry name" value="BAG"/>
    <property type="match status" value="1"/>
</dbReference>
<reference evidence="4" key="1">
    <citation type="submission" date="2020-12" db="EMBL/GenBank/DDBJ databases">
        <title>Metabolic potential, ecology and presence of endohyphal bacteria is reflected in genomic diversity of Mucoromycotina.</title>
        <authorList>
            <person name="Muszewska A."/>
            <person name="Okrasinska A."/>
            <person name="Steczkiewicz K."/>
            <person name="Drgas O."/>
            <person name="Orlowska M."/>
            <person name="Perlinska-Lenart U."/>
            <person name="Aleksandrzak-Piekarczyk T."/>
            <person name="Szatraj K."/>
            <person name="Zielenkiewicz U."/>
            <person name="Pilsyk S."/>
            <person name="Malc E."/>
            <person name="Mieczkowski P."/>
            <person name="Kruszewska J.S."/>
            <person name="Biernat P."/>
            <person name="Pawlowska J."/>
        </authorList>
    </citation>
    <scope>NUCLEOTIDE SEQUENCE</scope>
    <source>
        <strain evidence="4">WA0000051536</strain>
    </source>
</reference>
<accession>A0A8H7QD40</accession>
<feature type="region of interest" description="Disordered" evidence="2">
    <location>
        <begin position="450"/>
        <end position="478"/>
    </location>
</feature>
<evidence type="ECO:0000256" key="1">
    <source>
        <dbReference type="SAM" id="Coils"/>
    </source>
</evidence>
<feature type="region of interest" description="Disordered" evidence="2">
    <location>
        <begin position="239"/>
        <end position="433"/>
    </location>
</feature>
<feature type="domain" description="BAG" evidence="3">
    <location>
        <begin position="477"/>
        <end position="529"/>
    </location>
</feature>
<feature type="compositionally biased region" description="Low complexity" evidence="2">
    <location>
        <begin position="355"/>
        <end position="371"/>
    </location>
</feature>
<evidence type="ECO:0000259" key="3">
    <source>
        <dbReference type="PROSITE" id="PS51035"/>
    </source>
</evidence>
<evidence type="ECO:0000256" key="2">
    <source>
        <dbReference type="SAM" id="MobiDB-lite"/>
    </source>
</evidence>
<protein>
    <recommendedName>
        <fullName evidence="3">BAG domain-containing protein</fullName>
    </recommendedName>
</protein>
<dbReference type="Gene3D" id="1.20.58.120">
    <property type="entry name" value="BAG domain"/>
    <property type="match status" value="1"/>
</dbReference>
<feature type="coiled-coil region" evidence="1">
    <location>
        <begin position="27"/>
        <end position="59"/>
    </location>
</feature>
<dbReference type="PROSITE" id="PS51035">
    <property type="entry name" value="BAG"/>
    <property type="match status" value="1"/>
</dbReference>
<dbReference type="Proteomes" id="UP000612746">
    <property type="component" value="Unassembled WGS sequence"/>
</dbReference>
<dbReference type="GO" id="GO:0051087">
    <property type="term" value="F:protein-folding chaperone binding"/>
    <property type="evidence" value="ECO:0007669"/>
    <property type="project" value="InterPro"/>
</dbReference>
<comment type="caution">
    <text evidence="4">The sequence shown here is derived from an EMBL/GenBank/DDBJ whole genome shotgun (WGS) entry which is preliminary data.</text>
</comment>
<dbReference type="OrthoDB" id="333905at2759"/>
<evidence type="ECO:0000313" key="5">
    <source>
        <dbReference type="Proteomes" id="UP000612746"/>
    </source>
</evidence>
<dbReference type="InterPro" id="IPR003103">
    <property type="entry name" value="BAG_domain"/>
</dbReference>
<gene>
    <name evidence="4" type="ORF">INT44_004368</name>
</gene>
<name>A0A8H7QD40_9FUNG</name>
<dbReference type="InterPro" id="IPR036533">
    <property type="entry name" value="BAG_dom_sf"/>
</dbReference>